<accession>A0ABT1HWY9</accession>
<reference evidence="3 4" key="1">
    <citation type="submission" date="2022-06" db="EMBL/GenBank/DDBJ databases">
        <title>Genomic Encyclopedia of Archaeal and Bacterial Type Strains, Phase II (KMG-II): from individual species to whole genera.</title>
        <authorList>
            <person name="Goeker M."/>
        </authorList>
    </citation>
    <scope>NUCLEOTIDE SEQUENCE [LARGE SCALE GENOMIC DNA]</scope>
    <source>
        <strain evidence="3 4">DSM 40477</strain>
    </source>
</reference>
<comment type="caution">
    <text evidence="3">The sequence shown here is derived from an EMBL/GenBank/DDBJ whole genome shotgun (WGS) entry which is preliminary data.</text>
</comment>
<dbReference type="Proteomes" id="UP001205311">
    <property type="component" value="Unassembled WGS sequence"/>
</dbReference>
<name>A0ABT1HWY9_STRSD</name>
<keyword evidence="4" id="KW-1185">Reference proteome</keyword>
<feature type="domain" description="DUF397" evidence="2">
    <location>
        <begin position="8"/>
        <end position="62"/>
    </location>
</feature>
<feature type="region of interest" description="Disordered" evidence="1">
    <location>
        <begin position="1"/>
        <end position="21"/>
    </location>
</feature>
<evidence type="ECO:0000259" key="2">
    <source>
        <dbReference type="Pfam" id="PF04149"/>
    </source>
</evidence>
<dbReference type="Pfam" id="PF04149">
    <property type="entry name" value="DUF397"/>
    <property type="match status" value="1"/>
</dbReference>
<protein>
    <recommendedName>
        <fullName evidence="2">DUF397 domain-containing protein</fullName>
    </recommendedName>
</protein>
<gene>
    <name evidence="3" type="ORF">LX15_003725</name>
</gene>
<dbReference type="InterPro" id="IPR007278">
    <property type="entry name" value="DUF397"/>
</dbReference>
<dbReference type="EMBL" id="JAMTCP010000022">
    <property type="protein sequence ID" value="MCP2260014.1"/>
    <property type="molecule type" value="Genomic_DNA"/>
</dbReference>
<organism evidence="3 4">
    <name type="scientific">Streptoalloteichus tenebrarius (strain ATCC 17920 / DSM 40477 / JCM 4838 / CBS 697.72 / NBRC 16177 / NCIMB 11028 / NRRL B-12390 / A12253. 1 / ISP 5477)</name>
    <name type="common">Streptomyces tenebrarius</name>
    <dbReference type="NCBI Taxonomy" id="1933"/>
    <lineage>
        <taxon>Bacteria</taxon>
        <taxon>Bacillati</taxon>
        <taxon>Actinomycetota</taxon>
        <taxon>Actinomycetes</taxon>
        <taxon>Pseudonocardiales</taxon>
        <taxon>Pseudonocardiaceae</taxon>
        <taxon>Streptoalloteichus</taxon>
    </lineage>
</organism>
<evidence type="ECO:0000313" key="4">
    <source>
        <dbReference type="Proteomes" id="UP001205311"/>
    </source>
</evidence>
<sequence length="69" mass="7242">MPPDLHQAPWRKTSRSGGGNANCVEVAPVADSAAAVRDSKNPNGPGLLFAPNTFHAFVNTIKTGRLDLS</sequence>
<evidence type="ECO:0000313" key="3">
    <source>
        <dbReference type="EMBL" id="MCP2260014.1"/>
    </source>
</evidence>
<evidence type="ECO:0000256" key="1">
    <source>
        <dbReference type="SAM" id="MobiDB-lite"/>
    </source>
</evidence>
<proteinExistence type="predicted"/>